<dbReference type="GO" id="GO:0016757">
    <property type="term" value="F:glycosyltransferase activity"/>
    <property type="evidence" value="ECO:0007669"/>
    <property type="project" value="UniProtKB-KW"/>
</dbReference>
<dbReference type="PANTHER" id="PTHR43179">
    <property type="entry name" value="RHAMNOSYLTRANSFERASE WBBL"/>
    <property type="match status" value="1"/>
</dbReference>
<name>A0AAU6PZA4_9DEIO</name>
<organism evidence="2">
    <name type="scientific">Deinococcus sp. VB142</name>
    <dbReference type="NCBI Taxonomy" id="3112952"/>
    <lineage>
        <taxon>Bacteria</taxon>
        <taxon>Thermotogati</taxon>
        <taxon>Deinococcota</taxon>
        <taxon>Deinococci</taxon>
        <taxon>Deinococcales</taxon>
        <taxon>Deinococcaceae</taxon>
        <taxon>Deinococcus</taxon>
    </lineage>
</organism>
<dbReference type="PANTHER" id="PTHR43179:SF7">
    <property type="entry name" value="RHAMNOSYLTRANSFERASE WBBL"/>
    <property type="match status" value="1"/>
</dbReference>
<keyword evidence="2" id="KW-0328">Glycosyltransferase</keyword>
<feature type="domain" description="Glycosyltransferase 2-like" evidence="1">
    <location>
        <begin position="3"/>
        <end position="128"/>
    </location>
</feature>
<dbReference type="AlphaFoldDB" id="A0AAU6PZA4"/>
<dbReference type="InterPro" id="IPR029044">
    <property type="entry name" value="Nucleotide-diphossugar_trans"/>
</dbReference>
<dbReference type="RefSeq" id="WP_339093895.1">
    <property type="nucleotide sequence ID" value="NZ_CP149782.1"/>
</dbReference>
<evidence type="ECO:0000259" key="1">
    <source>
        <dbReference type="Pfam" id="PF00535"/>
    </source>
</evidence>
<reference evidence="2" key="1">
    <citation type="submission" date="2024-03" db="EMBL/GenBank/DDBJ databases">
        <title>Deinococcus weizhi sp. nov., isolated from human skin.</title>
        <authorList>
            <person name="Wei Z."/>
            <person name="Tian F."/>
            <person name="Yang C."/>
            <person name="Xin L.T."/>
            <person name="Wen Z.J."/>
            <person name="Lan K.C."/>
            <person name="Yu L."/>
            <person name="Zhe W."/>
            <person name="Dan F.D."/>
            <person name="Jun W."/>
            <person name="Rui Z."/>
            <person name="Yong X.J."/>
            <person name="Ting Y."/>
            <person name="Wei X."/>
            <person name="Xu Z.G."/>
            <person name="Xin Z."/>
            <person name="Dong F.G."/>
            <person name="Ni X.M."/>
            <person name="Zheng M.G."/>
            <person name="Chun Y."/>
            <person name="Qian W.X."/>
        </authorList>
    </citation>
    <scope>NUCLEOTIDE SEQUENCE</scope>
    <source>
        <strain evidence="2">VB142</strain>
    </source>
</reference>
<dbReference type="InterPro" id="IPR001173">
    <property type="entry name" value="Glyco_trans_2-like"/>
</dbReference>
<accession>A0AAU6PZA4</accession>
<dbReference type="Pfam" id="PF00535">
    <property type="entry name" value="Glycos_transf_2"/>
    <property type="match status" value="1"/>
</dbReference>
<dbReference type="EMBL" id="CP149782">
    <property type="protein sequence ID" value="WYF43322.1"/>
    <property type="molecule type" value="Genomic_DNA"/>
</dbReference>
<keyword evidence="2" id="KW-0808">Transferase</keyword>
<dbReference type="EC" id="2.4.-.-" evidence="2"/>
<dbReference type="Gene3D" id="3.90.550.10">
    <property type="entry name" value="Spore Coat Polysaccharide Biosynthesis Protein SpsA, Chain A"/>
    <property type="match status" value="1"/>
</dbReference>
<evidence type="ECO:0000313" key="2">
    <source>
        <dbReference type="EMBL" id="WYF43322.1"/>
    </source>
</evidence>
<dbReference type="SUPFAM" id="SSF53448">
    <property type="entry name" value="Nucleotide-diphospho-sugar transferases"/>
    <property type="match status" value="1"/>
</dbReference>
<sequence length="329" mass="37652">MISVTLISYNSPEVTIEAIGSIIKSLEKYNIDGEIIVVDNNSTENNVKLIEKIFPNVALICLDENIGFARAHNLALQKTRGKYVFIANSDVVLRDNVFGNSIEKFEHDPDLAAIGPLVYEKDGSMASTSRDFVFYSLLSTMLSVANAVFPLATRAESQHMPKFLKNTIFKNHESVNPIFESRYVDWIDGMFVGFRRSFLERIGLFDSFYFFDHEIGDILNRLRDAGGSIYFDTSQSITHLGGHSRKRNPKIIRASLIGYIHYIYNNRKDYFYPIAFEICILSYLRSIYARAIRNSSDHELWHAISSEALSYIRKPIKREYTIPQLGEVQ</sequence>
<gene>
    <name evidence="2" type="ORF">WDJ50_07730</name>
</gene>
<protein>
    <submittedName>
        <fullName evidence="2">Glycosyltransferase</fullName>
        <ecNumber evidence="2">2.4.-.-</ecNumber>
    </submittedName>
</protein>
<proteinExistence type="predicted"/>